<dbReference type="AlphaFoldDB" id="A0A9P4WR81"/>
<dbReference type="Pfam" id="PF06985">
    <property type="entry name" value="HET"/>
    <property type="match status" value="1"/>
</dbReference>
<organism evidence="2 3">
    <name type="scientific">Didymella heteroderae</name>
    <dbReference type="NCBI Taxonomy" id="1769908"/>
    <lineage>
        <taxon>Eukaryota</taxon>
        <taxon>Fungi</taxon>
        <taxon>Dikarya</taxon>
        <taxon>Ascomycota</taxon>
        <taxon>Pezizomycotina</taxon>
        <taxon>Dothideomycetes</taxon>
        <taxon>Pleosporomycetidae</taxon>
        <taxon>Pleosporales</taxon>
        <taxon>Pleosporineae</taxon>
        <taxon>Didymellaceae</taxon>
        <taxon>Didymella</taxon>
    </lineage>
</organism>
<feature type="domain" description="Heterokaryon incompatibility" evidence="1">
    <location>
        <begin position="59"/>
        <end position="191"/>
    </location>
</feature>
<dbReference type="InterPro" id="IPR052895">
    <property type="entry name" value="HetReg/Transcr_Mod"/>
</dbReference>
<evidence type="ECO:0000313" key="3">
    <source>
        <dbReference type="Proteomes" id="UP000758155"/>
    </source>
</evidence>
<keyword evidence="3" id="KW-1185">Reference proteome</keyword>
<dbReference type="EMBL" id="SWKV01000033">
    <property type="protein sequence ID" value="KAF3039054.1"/>
    <property type="molecule type" value="Genomic_DNA"/>
</dbReference>
<evidence type="ECO:0000259" key="1">
    <source>
        <dbReference type="Pfam" id="PF06985"/>
    </source>
</evidence>
<name>A0A9P4WR81_9PLEO</name>
<dbReference type="OrthoDB" id="2157530at2759"/>
<dbReference type="InterPro" id="IPR010730">
    <property type="entry name" value="HET"/>
</dbReference>
<sequence>MSSSYEQEVQEWTRRRIYQITPLDTTQKLIRLLELFPGTHSTKLVGRLFVASLDNPPPYAAVSYVWGDQSRAFSIALNEGIPLRIGRNLHHALRDMRHEARRIVLWTDAICIQQHCDVEQNHQVQLMAQIYSRAESVRAWIDHEIDMWAEVFQQLPDVLNAKELRADMSYWLPALNLLQNAYWKRLWIQQELILGREIVINCRNKVLDGRLVSWLLGLPSNISQRARYGEDRRLYDIDASINGEFWEPIFKGINVARAVSPRRHDIRRSREVAPCSTSIDDMGWAGLLTLFLDTHRLETSELKDRVYGMLGLAVDYEEGDIDVDYNLPLASVYAKVPEMMLKKHGHLMFLCHECQVHEGHGLPSWLPAPERKSMIIWSAIGMNPHFDGVSALGASIESSGRCLSVRGMSVSRITRAYTREDFRLAPVSRIVGYFKDYLRRKRGLFRRGDIWEDDEILYICTPWFQEGLYKSMRIPTLDAKQQRATLKRLTEIVEAPAHRALRLVDLLTDLSGLASVQETQAFRGMVFAFQNQILFETADFRLGTVFYLSPVKANDEIWCLYGCPLPIILRPHPNKQDGFTWIGFVRNMAGLMKGEGLAGLSPYAPQGYKHLNREIRQIDLW</sequence>
<protein>
    <recommendedName>
        <fullName evidence="1">Heterokaryon incompatibility domain-containing protein</fullName>
    </recommendedName>
</protein>
<dbReference type="PANTHER" id="PTHR24148:SF73">
    <property type="entry name" value="HET DOMAIN PROTEIN (AFU_ORTHOLOGUE AFUA_8G01020)"/>
    <property type="match status" value="1"/>
</dbReference>
<gene>
    <name evidence="2" type="ORF">E8E12_009079</name>
</gene>
<dbReference type="PANTHER" id="PTHR24148">
    <property type="entry name" value="ANKYRIN REPEAT DOMAIN-CONTAINING PROTEIN 39 HOMOLOG-RELATED"/>
    <property type="match status" value="1"/>
</dbReference>
<proteinExistence type="predicted"/>
<dbReference type="Proteomes" id="UP000758155">
    <property type="component" value="Unassembled WGS sequence"/>
</dbReference>
<reference evidence="2" key="1">
    <citation type="submission" date="2019-04" db="EMBL/GenBank/DDBJ databases">
        <title>Sequencing of skin fungus with MAO and IRED activity.</title>
        <authorList>
            <person name="Marsaioli A.J."/>
            <person name="Bonatto J.M.C."/>
            <person name="Reis Junior O."/>
        </authorList>
    </citation>
    <scope>NUCLEOTIDE SEQUENCE</scope>
    <source>
        <strain evidence="2">28M1</strain>
    </source>
</reference>
<accession>A0A9P4WR81</accession>
<comment type="caution">
    <text evidence="2">The sequence shown here is derived from an EMBL/GenBank/DDBJ whole genome shotgun (WGS) entry which is preliminary data.</text>
</comment>
<evidence type="ECO:0000313" key="2">
    <source>
        <dbReference type="EMBL" id="KAF3039054.1"/>
    </source>
</evidence>